<reference evidence="1" key="1">
    <citation type="submission" date="2021-06" db="EMBL/GenBank/DDBJ databases">
        <authorList>
            <person name="Kallberg Y."/>
            <person name="Tangrot J."/>
            <person name="Rosling A."/>
        </authorList>
    </citation>
    <scope>NUCLEOTIDE SEQUENCE</scope>
    <source>
        <strain evidence="1">MA453B</strain>
    </source>
</reference>
<dbReference type="Proteomes" id="UP000789405">
    <property type="component" value="Unassembled WGS sequence"/>
</dbReference>
<accession>A0A9N9J0J9</accession>
<comment type="caution">
    <text evidence="1">The sequence shown here is derived from an EMBL/GenBank/DDBJ whole genome shotgun (WGS) entry which is preliminary data.</text>
</comment>
<evidence type="ECO:0000313" key="1">
    <source>
        <dbReference type="EMBL" id="CAG8756379.1"/>
    </source>
</evidence>
<name>A0A9N9J0J9_9GLOM</name>
<dbReference type="AlphaFoldDB" id="A0A9N9J0J9"/>
<feature type="non-terminal residue" evidence="1">
    <location>
        <position position="1"/>
    </location>
</feature>
<protein>
    <submittedName>
        <fullName evidence="1">6247_t:CDS:1</fullName>
    </submittedName>
</protein>
<keyword evidence="2" id="KW-1185">Reference proteome</keyword>
<proteinExistence type="predicted"/>
<organism evidence="1 2">
    <name type="scientific">Dentiscutata erythropus</name>
    <dbReference type="NCBI Taxonomy" id="1348616"/>
    <lineage>
        <taxon>Eukaryota</taxon>
        <taxon>Fungi</taxon>
        <taxon>Fungi incertae sedis</taxon>
        <taxon>Mucoromycota</taxon>
        <taxon>Glomeromycotina</taxon>
        <taxon>Glomeromycetes</taxon>
        <taxon>Diversisporales</taxon>
        <taxon>Gigasporaceae</taxon>
        <taxon>Dentiscutata</taxon>
    </lineage>
</organism>
<sequence>LWNLLVGLATHFNKQPDLLCYKPIVYDCLFKMKTLLDLDLLDKQGPFYYGHHRNLMPPISFNGL</sequence>
<evidence type="ECO:0000313" key="2">
    <source>
        <dbReference type="Proteomes" id="UP000789405"/>
    </source>
</evidence>
<gene>
    <name evidence="1" type="ORF">DERYTH_LOCUS17370</name>
</gene>
<dbReference type="EMBL" id="CAJVPY010016306">
    <property type="protein sequence ID" value="CAG8756379.1"/>
    <property type="molecule type" value="Genomic_DNA"/>
</dbReference>